<dbReference type="EMBL" id="CP080764">
    <property type="protein sequence ID" value="QYY42984.1"/>
    <property type="molecule type" value="Genomic_DNA"/>
</dbReference>
<accession>A0A1G8C6F6</accession>
<keyword evidence="3 9" id="KW-1003">Cell membrane</keyword>
<evidence type="ECO:0000256" key="4">
    <source>
        <dbReference type="ARBA" id="ARBA00022692"/>
    </source>
</evidence>
<keyword evidence="5 9" id="KW-0653">Protein transport</keyword>
<dbReference type="RefSeq" id="WP_057900153.1">
    <property type="nucleotide sequence ID" value="NZ_CP080764.1"/>
</dbReference>
<reference evidence="11 12" key="1">
    <citation type="submission" date="2016-10" db="EMBL/GenBank/DDBJ databases">
        <authorList>
            <person name="de Groot N.N."/>
        </authorList>
    </citation>
    <scope>NUCLEOTIDE SEQUENCE [LARGE SCALE GENOMIC DNA]</scope>
    <source>
        <strain evidence="11 12">L 420-91</strain>
    </source>
</reference>
<dbReference type="NCBIfam" id="TIGR01411">
    <property type="entry name" value="tatAE"/>
    <property type="match status" value="1"/>
</dbReference>
<keyword evidence="8 9" id="KW-0472">Membrane</keyword>
<evidence type="ECO:0000256" key="6">
    <source>
        <dbReference type="ARBA" id="ARBA00022989"/>
    </source>
</evidence>
<dbReference type="Proteomes" id="UP000198956">
    <property type="component" value="Unassembled WGS sequence"/>
</dbReference>
<dbReference type="PANTHER" id="PTHR42982:SF1">
    <property type="entry name" value="SEC-INDEPENDENT PROTEIN TRANSLOCASE PROTEIN TATA"/>
    <property type="match status" value="1"/>
</dbReference>
<dbReference type="GO" id="GO:0033281">
    <property type="term" value="C:TAT protein transport complex"/>
    <property type="evidence" value="ECO:0007669"/>
    <property type="project" value="UniProtKB-UniRule"/>
</dbReference>
<keyword evidence="4 9" id="KW-0812">Transmembrane</keyword>
<evidence type="ECO:0000256" key="1">
    <source>
        <dbReference type="ARBA" id="ARBA00004162"/>
    </source>
</evidence>
<proteinExistence type="inferred from homology"/>
<dbReference type="GO" id="GO:0008320">
    <property type="term" value="F:protein transmembrane transporter activity"/>
    <property type="evidence" value="ECO:0007669"/>
    <property type="project" value="UniProtKB-UniRule"/>
</dbReference>
<evidence type="ECO:0000313" key="11">
    <source>
        <dbReference type="EMBL" id="SDH40938.1"/>
    </source>
</evidence>
<dbReference type="PRINTS" id="PR01506">
    <property type="entry name" value="TATBPROTEIN"/>
</dbReference>
<comment type="similarity">
    <text evidence="9">Belongs to the TatA/E family.</text>
</comment>
<keyword evidence="2 9" id="KW-0813">Transport</keyword>
<dbReference type="PANTHER" id="PTHR42982">
    <property type="entry name" value="SEC-INDEPENDENT PROTEIN TRANSLOCASE PROTEIN TATA"/>
    <property type="match status" value="1"/>
</dbReference>
<gene>
    <name evidence="9 10" type="primary">tatA</name>
    <name evidence="10" type="ORF">K3F53_01110</name>
    <name evidence="11" type="ORF">SAMN04489735_102349</name>
</gene>
<dbReference type="InterPro" id="IPR006312">
    <property type="entry name" value="TatA/E"/>
</dbReference>
<dbReference type="NCBIfam" id="NF011430">
    <property type="entry name" value="PRK14861.1"/>
    <property type="match status" value="1"/>
</dbReference>
<evidence type="ECO:0000313" key="10">
    <source>
        <dbReference type="EMBL" id="QYY42984.1"/>
    </source>
</evidence>
<protein>
    <recommendedName>
        <fullName evidence="9">Sec-independent protein translocase protein TatA</fullName>
    </recommendedName>
</protein>
<dbReference type="GO" id="GO:0043953">
    <property type="term" value="P:protein transport by the Tat complex"/>
    <property type="evidence" value="ECO:0007669"/>
    <property type="project" value="UniProtKB-UniRule"/>
</dbReference>
<name>A0A1G8C6F6_ANETH</name>
<comment type="function">
    <text evidence="9">Part of the twin-arginine translocation (Tat) system that transports large folded proteins containing a characteristic twin-arginine motif in their signal peptide across membranes. TatA could form the protein-conducting channel of the Tat system.</text>
</comment>
<evidence type="ECO:0000256" key="9">
    <source>
        <dbReference type="HAMAP-Rule" id="MF_00236"/>
    </source>
</evidence>
<keyword evidence="13" id="KW-1185">Reference proteome</keyword>
<evidence type="ECO:0000256" key="2">
    <source>
        <dbReference type="ARBA" id="ARBA00022448"/>
    </source>
</evidence>
<evidence type="ECO:0000313" key="12">
    <source>
        <dbReference type="Proteomes" id="UP000198956"/>
    </source>
</evidence>
<dbReference type="HAMAP" id="MF_00236">
    <property type="entry name" value="TatA_E"/>
    <property type="match status" value="1"/>
</dbReference>
<feature type="transmembrane region" description="Helical" evidence="9">
    <location>
        <begin position="6"/>
        <end position="22"/>
    </location>
</feature>
<organism evidence="11 12">
    <name type="scientific">Aneurinibacillus thermoaerophilus</name>
    <dbReference type="NCBI Taxonomy" id="143495"/>
    <lineage>
        <taxon>Bacteria</taxon>
        <taxon>Bacillati</taxon>
        <taxon>Bacillota</taxon>
        <taxon>Bacilli</taxon>
        <taxon>Bacillales</taxon>
        <taxon>Paenibacillaceae</taxon>
        <taxon>Aneurinibacillus group</taxon>
        <taxon>Aneurinibacillus</taxon>
    </lineage>
</organism>
<dbReference type="Pfam" id="PF02416">
    <property type="entry name" value="TatA_B_E"/>
    <property type="match status" value="1"/>
</dbReference>
<dbReference type="AlphaFoldDB" id="A0A1G8C6F6"/>
<dbReference type="GeneID" id="97139958"/>
<evidence type="ECO:0000256" key="5">
    <source>
        <dbReference type="ARBA" id="ARBA00022927"/>
    </source>
</evidence>
<keyword evidence="7 9" id="KW-0811">Translocation</keyword>
<comment type="subcellular location">
    <subcellularLocation>
        <location evidence="1 9">Cell membrane</location>
        <topology evidence="1 9">Single-pass membrane protein</topology>
    </subcellularLocation>
</comment>
<evidence type="ECO:0000256" key="7">
    <source>
        <dbReference type="ARBA" id="ARBA00023010"/>
    </source>
</evidence>
<comment type="subunit">
    <text evidence="9">Forms a complex with TatC.</text>
</comment>
<dbReference type="OrthoDB" id="9800908at2"/>
<reference evidence="10 13" key="2">
    <citation type="submission" date="2021-08" db="EMBL/GenBank/DDBJ databases">
        <title>Complete genome sequence of the strain Aneurinibacillus thermoaerophilus CCM 8960.</title>
        <authorList>
            <person name="Musilova J."/>
            <person name="Kourilova X."/>
            <person name="Pernicova I."/>
            <person name="Bezdicek M."/>
            <person name="Lengerova M."/>
            <person name="Obruca S."/>
            <person name="Sedlar K."/>
        </authorList>
    </citation>
    <scope>NUCLEOTIDE SEQUENCE [LARGE SCALE GENOMIC DNA]</scope>
    <source>
        <strain evidence="10 13">CCM 8960</strain>
    </source>
</reference>
<dbReference type="EMBL" id="FNDE01000023">
    <property type="protein sequence ID" value="SDH40938.1"/>
    <property type="molecule type" value="Genomic_DNA"/>
</dbReference>
<dbReference type="InterPro" id="IPR003369">
    <property type="entry name" value="TatA/B/E"/>
</dbReference>
<dbReference type="Proteomes" id="UP000826616">
    <property type="component" value="Chromosome"/>
</dbReference>
<evidence type="ECO:0000256" key="3">
    <source>
        <dbReference type="ARBA" id="ARBA00022475"/>
    </source>
</evidence>
<sequence length="61" mass="6635">MINNIGIPGLILILIIALIVFGPQKLPQIGRGVGDALREFRHSAKGILEESTDIADEKKKI</sequence>
<keyword evidence="6 9" id="KW-1133">Transmembrane helix</keyword>
<evidence type="ECO:0000256" key="8">
    <source>
        <dbReference type="ARBA" id="ARBA00023136"/>
    </source>
</evidence>
<evidence type="ECO:0000313" key="13">
    <source>
        <dbReference type="Proteomes" id="UP000826616"/>
    </source>
</evidence>
<dbReference type="Gene3D" id="1.20.5.3310">
    <property type="match status" value="1"/>
</dbReference>